<keyword evidence="2" id="KW-1185">Reference proteome</keyword>
<name>A0A0B0NUB7_GOSAR</name>
<evidence type="ECO:0000313" key="1">
    <source>
        <dbReference type="EMBL" id="KHG18118.1"/>
    </source>
</evidence>
<accession>A0A0B0NUB7</accession>
<gene>
    <name evidence="1" type="ORF">F383_21424</name>
</gene>
<evidence type="ECO:0000313" key="2">
    <source>
        <dbReference type="Proteomes" id="UP000032142"/>
    </source>
</evidence>
<dbReference type="AlphaFoldDB" id="A0A0B0NUB7"/>
<proteinExistence type="predicted"/>
<dbReference type="EMBL" id="KN409893">
    <property type="protein sequence ID" value="KHG18118.1"/>
    <property type="molecule type" value="Genomic_DNA"/>
</dbReference>
<organism evidence="1 2">
    <name type="scientific">Gossypium arboreum</name>
    <name type="common">Tree cotton</name>
    <name type="synonym">Gossypium nanking</name>
    <dbReference type="NCBI Taxonomy" id="29729"/>
    <lineage>
        <taxon>Eukaryota</taxon>
        <taxon>Viridiplantae</taxon>
        <taxon>Streptophyta</taxon>
        <taxon>Embryophyta</taxon>
        <taxon>Tracheophyta</taxon>
        <taxon>Spermatophyta</taxon>
        <taxon>Magnoliopsida</taxon>
        <taxon>eudicotyledons</taxon>
        <taxon>Gunneridae</taxon>
        <taxon>Pentapetalae</taxon>
        <taxon>rosids</taxon>
        <taxon>malvids</taxon>
        <taxon>Malvales</taxon>
        <taxon>Malvaceae</taxon>
        <taxon>Malvoideae</taxon>
        <taxon>Gossypium</taxon>
    </lineage>
</organism>
<protein>
    <submittedName>
        <fullName evidence="1">Uncharacterized protein</fullName>
    </submittedName>
</protein>
<sequence>MYKPVCDYLRSWSRPLNGLELVIYPCKSCFDLTKGTRPCDTPV</sequence>
<dbReference type="Proteomes" id="UP000032142">
    <property type="component" value="Unassembled WGS sequence"/>
</dbReference>
<reference evidence="2" key="1">
    <citation type="submission" date="2014-09" db="EMBL/GenBank/DDBJ databases">
        <authorList>
            <person name="Mudge J."/>
            <person name="Ramaraj T."/>
            <person name="Lindquist I.E."/>
            <person name="Bharti A.K."/>
            <person name="Sundararajan A."/>
            <person name="Cameron C.T."/>
            <person name="Woodward J.E."/>
            <person name="May G.D."/>
            <person name="Brubaker C."/>
            <person name="Broadhvest J."/>
            <person name="Wilkins T.A."/>
        </authorList>
    </citation>
    <scope>NUCLEOTIDE SEQUENCE</scope>
    <source>
        <strain evidence="2">cv. AKA8401</strain>
    </source>
</reference>